<gene>
    <name evidence="3" type="ORF">CcaverHIS019_0206440</name>
</gene>
<dbReference type="KEGG" id="ccac:CcaHIS019_0206440"/>
<keyword evidence="2" id="KW-0812">Transmembrane</keyword>
<dbReference type="RefSeq" id="XP_060454548.1">
    <property type="nucleotide sequence ID" value="XM_060597680.1"/>
</dbReference>
<dbReference type="EMBL" id="AP028213">
    <property type="protein sequence ID" value="BEI89282.1"/>
    <property type="molecule type" value="Genomic_DNA"/>
</dbReference>
<protein>
    <submittedName>
        <fullName evidence="3">Uncharacterized protein</fullName>
    </submittedName>
</protein>
<keyword evidence="2" id="KW-0472">Membrane</keyword>
<evidence type="ECO:0000313" key="4">
    <source>
        <dbReference type="Proteomes" id="UP001233271"/>
    </source>
</evidence>
<accession>A0AA48IAM5</accession>
<proteinExistence type="predicted"/>
<evidence type="ECO:0000313" key="3">
    <source>
        <dbReference type="EMBL" id="BEI89282.1"/>
    </source>
</evidence>
<sequence length="138" mass="15602">MPILERTRVDKHSSDTGWIATGAIIGALLLGSVTWLIWYRARVNSRRENQAAAAEFGQEVVDAWDPRDEDVKYDPHDKTEEYTPSRVPVSSFTRRGQRGADKVALVEDKEDKVALLKDKEDKVARGEEEEEGIDMGKM</sequence>
<feature type="region of interest" description="Disordered" evidence="1">
    <location>
        <begin position="119"/>
        <end position="138"/>
    </location>
</feature>
<feature type="compositionally biased region" description="Acidic residues" evidence="1">
    <location>
        <begin position="127"/>
        <end position="138"/>
    </location>
</feature>
<dbReference type="AlphaFoldDB" id="A0AA48IAM5"/>
<dbReference type="Proteomes" id="UP001233271">
    <property type="component" value="Chromosome 2"/>
</dbReference>
<keyword evidence="4" id="KW-1185">Reference proteome</keyword>
<keyword evidence="2" id="KW-1133">Transmembrane helix</keyword>
<evidence type="ECO:0000256" key="2">
    <source>
        <dbReference type="SAM" id="Phobius"/>
    </source>
</evidence>
<organism evidence="3 4">
    <name type="scientific">Cutaneotrichosporon cavernicola</name>
    <dbReference type="NCBI Taxonomy" id="279322"/>
    <lineage>
        <taxon>Eukaryota</taxon>
        <taxon>Fungi</taxon>
        <taxon>Dikarya</taxon>
        <taxon>Basidiomycota</taxon>
        <taxon>Agaricomycotina</taxon>
        <taxon>Tremellomycetes</taxon>
        <taxon>Trichosporonales</taxon>
        <taxon>Trichosporonaceae</taxon>
        <taxon>Cutaneotrichosporon</taxon>
    </lineage>
</organism>
<reference evidence="3" key="1">
    <citation type="journal article" date="2023" name="BMC Genomics">
        <title>Chromosome-level genome assemblies of Cutaneotrichosporon spp. (Trichosporonales, Basidiomycota) reveal imbalanced evolution between nucleotide sequences and chromosome synteny.</title>
        <authorList>
            <person name="Kobayashi Y."/>
            <person name="Kayamori A."/>
            <person name="Aoki K."/>
            <person name="Shiwa Y."/>
            <person name="Matsutani M."/>
            <person name="Fujita N."/>
            <person name="Sugita T."/>
            <person name="Iwasaki W."/>
            <person name="Tanaka N."/>
            <person name="Takashima M."/>
        </authorList>
    </citation>
    <scope>NUCLEOTIDE SEQUENCE</scope>
    <source>
        <strain evidence="3">HIS019</strain>
    </source>
</reference>
<evidence type="ECO:0000256" key="1">
    <source>
        <dbReference type="SAM" id="MobiDB-lite"/>
    </source>
</evidence>
<feature type="transmembrane region" description="Helical" evidence="2">
    <location>
        <begin position="18"/>
        <end position="39"/>
    </location>
</feature>
<name>A0AA48IAM5_9TREE</name>
<feature type="region of interest" description="Disordered" evidence="1">
    <location>
        <begin position="67"/>
        <end position="101"/>
    </location>
</feature>
<feature type="compositionally biased region" description="Basic and acidic residues" evidence="1">
    <location>
        <begin position="67"/>
        <end position="83"/>
    </location>
</feature>
<dbReference type="GeneID" id="85493153"/>